<reference evidence="2" key="1">
    <citation type="journal article" date="2018" name="Genome Biol.">
        <title>SKESA: strategic k-mer extension for scrupulous assemblies.</title>
        <authorList>
            <person name="Souvorov A."/>
            <person name="Agarwala R."/>
            <person name="Lipman D.J."/>
        </authorList>
    </citation>
    <scope>NUCLEOTIDE SEQUENCE</scope>
    <source>
        <strain evidence="2">MA.CK_98/00011163</strain>
    </source>
</reference>
<feature type="compositionally biased region" description="Gly residues" evidence="1">
    <location>
        <begin position="59"/>
        <end position="70"/>
    </location>
</feature>
<accession>A0A747SV61</accession>
<reference evidence="2" key="2">
    <citation type="submission" date="2020-02" db="EMBL/GenBank/DDBJ databases">
        <authorList>
            <consortium name="NCBI Pathogen Detection Project"/>
        </authorList>
    </citation>
    <scope>NUCLEOTIDE SEQUENCE</scope>
    <source>
        <strain evidence="2">MA.CK_98/00011163</strain>
    </source>
</reference>
<dbReference type="AlphaFoldDB" id="A0A747SV61"/>
<evidence type="ECO:0000313" key="2">
    <source>
        <dbReference type="EMBL" id="HAF4700786.1"/>
    </source>
</evidence>
<proteinExistence type="predicted"/>
<evidence type="ECO:0000256" key="1">
    <source>
        <dbReference type="SAM" id="MobiDB-lite"/>
    </source>
</evidence>
<feature type="region of interest" description="Disordered" evidence="1">
    <location>
        <begin position="50"/>
        <end position="70"/>
    </location>
</feature>
<name>A0A747SV61_SALER</name>
<organism evidence="2">
    <name type="scientific">Salmonella enterica</name>
    <name type="common">Salmonella choleraesuis</name>
    <dbReference type="NCBI Taxonomy" id="28901"/>
    <lineage>
        <taxon>Bacteria</taxon>
        <taxon>Pseudomonadati</taxon>
        <taxon>Pseudomonadota</taxon>
        <taxon>Gammaproteobacteria</taxon>
        <taxon>Enterobacterales</taxon>
        <taxon>Enterobacteriaceae</taxon>
        <taxon>Salmonella</taxon>
    </lineage>
</organism>
<dbReference type="EMBL" id="DAAVHS010000015">
    <property type="protein sequence ID" value="HAF4700786.1"/>
    <property type="molecule type" value="Genomic_DNA"/>
</dbReference>
<sequence length="70" mass="7792">MDILEASAQLERIELLAKIAHIYESNQREKTIALYWIGEIAGEMREKVSKAMKSPQKGGLSGGGSRFQQV</sequence>
<gene>
    <name evidence="2" type="ORF">G8O00_004260</name>
</gene>
<protein>
    <submittedName>
        <fullName evidence="2">Uncharacterized protein</fullName>
    </submittedName>
</protein>
<comment type="caution">
    <text evidence="2">The sequence shown here is derived from an EMBL/GenBank/DDBJ whole genome shotgun (WGS) entry which is preliminary data.</text>
</comment>